<reference evidence="2" key="1">
    <citation type="journal article" date="2019" name="Int. J. Syst. Evol. Microbiol.">
        <title>The Global Catalogue of Microorganisms (GCM) 10K type strain sequencing project: providing services to taxonomists for standard genome sequencing and annotation.</title>
        <authorList>
            <consortium name="The Broad Institute Genomics Platform"/>
            <consortium name="The Broad Institute Genome Sequencing Center for Infectious Disease"/>
            <person name="Wu L."/>
            <person name="Ma J."/>
        </authorList>
    </citation>
    <scope>NUCLEOTIDE SEQUENCE [LARGE SCALE GENOMIC DNA]</scope>
    <source>
        <strain evidence="2">JCM 4505</strain>
    </source>
</reference>
<comment type="caution">
    <text evidence="1">The sequence shown here is derived from an EMBL/GenBank/DDBJ whole genome shotgun (WGS) entry which is preliminary data.</text>
</comment>
<keyword evidence="2" id="KW-1185">Reference proteome</keyword>
<accession>A0ABP3EPV8</accession>
<sequence length="130" mass="14400">MQQDREPTGILPVGWDFEHLPQRHGNLVRCGPHHGLTGLTRSVAWLKTLTHRTAPCAELNWRSVLCIAYADGQLKLAKRELHGDFAGTWSTLAVDAAGGSWPSLVYDKDTAHIAYIKDGKLWYGRGVPTV</sequence>
<protein>
    <submittedName>
        <fullName evidence="1">Uncharacterized protein</fullName>
    </submittedName>
</protein>
<gene>
    <name evidence="1" type="ORF">GCM10010302_06270</name>
</gene>
<dbReference type="Proteomes" id="UP001501867">
    <property type="component" value="Unassembled WGS sequence"/>
</dbReference>
<organism evidence="1 2">
    <name type="scientific">Streptomyces polychromogenes</name>
    <dbReference type="NCBI Taxonomy" id="67342"/>
    <lineage>
        <taxon>Bacteria</taxon>
        <taxon>Bacillati</taxon>
        <taxon>Actinomycetota</taxon>
        <taxon>Actinomycetes</taxon>
        <taxon>Kitasatosporales</taxon>
        <taxon>Streptomycetaceae</taxon>
        <taxon>Streptomyces</taxon>
    </lineage>
</organism>
<name>A0ABP3EPV8_9ACTN</name>
<evidence type="ECO:0000313" key="1">
    <source>
        <dbReference type="EMBL" id="GAA0271433.1"/>
    </source>
</evidence>
<proteinExistence type="predicted"/>
<evidence type="ECO:0000313" key="2">
    <source>
        <dbReference type="Proteomes" id="UP001501867"/>
    </source>
</evidence>
<dbReference type="EMBL" id="BAAABV010000005">
    <property type="protein sequence ID" value="GAA0271433.1"/>
    <property type="molecule type" value="Genomic_DNA"/>
</dbReference>